<sequence length="678" mass="72208">MTRRTPTPFVRPAIGPARTAEPEPAPRRPPAAPPVTPPRRTWLVLLAIAIFLAILLGQRLVTSATTEELTYTQFLADLQHHEVTAVEVGDAGQLTGTLKDGRDFVTQAPPWALSTNALAHQLQAAHVTISAAGMSTFGQLAMALAPGLLIVGLLVWMARRTQRMLGSGGGGLGGLMRTRSRVTDAERPAVRFSDVAGYDGVKQEIREVVDFLQNPERYSRAGAQGPRGVLLVGPPGTGKTLLARAVAGEAQVPFFAVTGSSFVEVFVGLGASRVRDLFAEARRSAPAIVFIDEIDAIGGHRSRGGLGANDEREQTLNQLLAEMDGFAQDASVVVLANTNRPDVLDPALLRPGRFDRQVHVPLPTMRDRQRILEVHVQDKLLSPSVDLSREARAAAGFSGADLANLVNEAAMRAARDDRVELLPADFDEARDRLTLGLREESGTLLPEERRTVAIHESGHALVAALSPAADPVAKITILPSGPVLGATHQLPEDDRRLYTEEFLRDTLVVQLGGRAAERVVLGQVSTGAASDLAGATRLAVRMVREFGLSATLGPAAYPVDDVGRLGAERPYAEATQRLVDREVSRLLREAEERAIAVLVQHRAALDELAQRLLDEETVDGSVVYDIVGKIVTGPPAPTPLARIGAGPGHPALHVTVGPLGPRSSAPTTQPNPEHGGAS</sequence>
<feature type="region of interest" description="Disordered" evidence="16">
    <location>
        <begin position="656"/>
        <end position="678"/>
    </location>
</feature>
<evidence type="ECO:0000259" key="17">
    <source>
        <dbReference type="SMART" id="SM00382"/>
    </source>
</evidence>
<keyword evidence="11 15" id="KW-1133">Transmembrane helix</keyword>
<evidence type="ECO:0000256" key="7">
    <source>
        <dbReference type="ARBA" id="ARBA00022741"/>
    </source>
</evidence>
<dbReference type="InterPro" id="IPR011546">
    <property type="entry name" value="Pept_M41_FtsH_extracell"/>
</dbReference>
<evidence type="ECO:0000256" key="11">
    <source>
        <dbReference type="ARBA" id="ARBA00022989"/>
    </source>
</evidence>
<comment type="cofactor">
    <cofactor evidence="15">
        <name>Zn(2+)</name>
        <dbReference type="ChEBI" id="CHEBI:29105"/>
    </cofactor>
    <text evidence="15">Binds 1 zinc ion per subunit.</text>
</comment>
<dbReference type="InterPro" id="IPR003593">
    <property type="entry name" value="AAA+_ATPase"/>
</dbReference>
<dbReference type="RefSeq" id="WP_116571463.1">
    <property type="nucleotide sequence ID" value="NZ_QDGZ01000002.1"/>
</dbReference>
<keyword evidence="8 15" id="KW-0378">Hydrolase</keyword>
<comment type="similarity">
    <text evidence="2 15">In the C-terminal section; belongs to the peptidase M41 family.</text>
</comment>
<feature type="binding site" evidence="15">
    <location>
        <begin position="233"/>
        <end position="240"/>
    </location>
    <ligand>
        <name>ATP</name>
        <dbReference type="ChEBI" id="CHEBI:30616"/>
    </ligand>
</feature>
<dbReference type="Pfam" id="PF17862">
    <property type="entry name" value="AAA_lid_3"/>
    <property type="match status" value="1"/>
</dbReference>
<keyword evidence="18" id="KW-0132">Cell division</keyword>
<dbReference type="CDD" id="cd19501">
    <property type="entry name" value="RecA-like_FtsH"/>
    <property type="match status" value="1"/>
</dbReference>
<evidence type="ECO:0000256" key="12">
    <source>
        <dbReference type="ARBA" id="ARBA00023049"/>
    </source>
</evidence>
<evidence type="ECO:0000313" key="18">
    <source>
        <dbReference type="EMBL" id="PVG83989.1"/>
    </source>
</evidence>
<comment type="subcellular location">
    <subcellularLocation>
        <location evidence="15">Cell membrane</location>
        <topology evidence="15">Multi-pass membrane protein</topology>
        <orientation evidence="15">Cytoplasmic side</orientation>
    </subcellularLocation>
    <subcellularLocation>
        <location evidence="1">Membrane</location>
    </subcellularLocation>
</comment>
<feature type="domain" description="AAA+ ATPase" evidence="17">
    <location>
        <begin position="225"/>
        <end position="364"/>
    </location>
</feature>
<dbReference type="GO" id="GO:0005524">
    <property type="term" value="F:ATP binding"/>
    <property type="evidence" value="ECO:0007669"/>
    <property type="project" value="UniProtKB-UniRule"/>
</dbReference>
<organism evidence="18 19">
    <name type="scientific">Nocardioides gansuensis</name>
    <dbReference type="NCBI Taxonomy" id="2138300"/>
    <lineage>
        <taxon>Bacteria</taxon>
        <taxon>Bacillati</taxon>
        <taxon>Actinomycetota</taxon>
        <taxon>Actinomycetes</taxon>
        <taxon>Propionibacteriales</taxon>
        <taxon>Nocardioidaceae</taxon>
        <taxon>Nocardioides</taxon>
    </lineage>
</organism>
<dbReference type="InterPro" id="IPR005936">
    <property type="entry name" value="FtsH"/>
</dbReference>
<dbReference type="GO" id="GO:0004176">
    <property type="term" value="F:ATP-dependent peptidase activity"/>
    <property type="evidence" value="ECO:0007669"/>
    <property type="project" value="InterPro"/>
</dbReference>
<dbReference type="PANTHER" id="PTHR23076:SF97">
    <property type="entry name" value="ATP-DEPENDENT ZINC METALLOPROTEASE YME1L1"/>
    <property type="match status" value="1"/>
</dbReference>
<dbReference type="GO" id="GO:0051301">
    <property type="term" value="P:cell division"/>
    <property type="evidence" value="ECO:0007669"/>
    <property type="project" value="UniProtKB-KW"/>
</dbReference>
<dbReference type="PANTHER" id="PTHR23076">
    <property type="entry name" value="METALLOPROTEASE M41 FTSH"/>
    <property type="match status" value="1"/>
</dbReference>
<evidence type="ECO:0000256" key="4">
    <source>
        <dbReference type="ARBA" id="ARBA00022670"/>
    </source>
</evidence>
<keyword evidence="6 15" id="KW-0479">Metal-binding</keyword>
<dbReference type="EC" id="3.4.24.-" evidence="15"/>
<dbReference type="InterPro" id="IPR003959">
    <property type="entry name" value="ATPase_AAA_core"/>
</dbReference>
<feature type="compositionally biased region" description="Pro residues" evidence="16">
    <location>
        <begin position="27"/>
        <end position="36"/>
    </location>
</feature>
<reference evidence="18 19" key="1">
    <citation type="submission" date="2018-04" db="EMBL/GenBank/DDBJ databases">
        <title>Genome of Nocardioides gansuensis WSJ-1.</title>
        <authorList>
            <person name="Wu S."/>
            <person name="Wang G."/>
        </authorList>
    </citation>
    <scope>NUCLEOTIDE SEQUENCE [LARGE SCALE GENOMIC DNA]</scope>
    <source>
        <strain evidence="18 19">WSJ-1</strain>
    </source>
</reference>
<keyword evidence="18" id="KW-0131">Cell cycle</keyword>
<comment type="subunit">
    <text evidence="15">Homohexamer.</text>
</comment>
<dbReference type="AlphaFoldDB" id="A0A2T8FE75"/>
<accession>A0A2T8FE75</accession>
<dbReference type="GO" id="GO:0005886">
    <property type="term" value="C:plasma membrane"/>
    <property type="evidence" value="ECO:0007669"/>
    <property type="project" value="UniProtKB-SubCell"/>
</dbReference>
<comment type="caution">
    <text evidence="18">The sequence shown here is derived from an EMBL/GenBank/DDBJ whole genome shotgun (WGS) entry which is preliminary data.</text>
</comment>
<feature type="active site" evidence="15">
    <location>
        <position position="456"/>
    </location>
</feature>
<evidence type="ECO:0000256" key="5">
    <source>
        <dbReference type="ARBA" id="ARBA00022692"/>
    </source>
</evidence>
<evidence type="ECO:0000256" key="2">
    <source>
        <dbReference type="ARBA" id="ARBA00010044"/>
    </source>
</evidence>
<dbReference type="SMART" id="SM00382">
    <property type="entry name" value="AAA"/>
    <property type="match status" value="1"/>
</dbReference>
<gene>
    <name evidence="15" type="primary">ftsH</name>
    <name evidence="18" type="ORF">DDE18_06850</name>
</gene>
<evidence type="ECO:0000256" key="8">
    <source>
        <dbReference type="ARBA" id="ARBA00022801"/>
    </source>
</evidence>
<dbReference type="Gene3D" id="1.10.8.60">
    <property type="match status" value="1"/>
</dbReference>
<dbReference type="SUPFAM" id="SSF140990">
    <property type="entry name" value="FtsH protease domain-like"/>
    <property type="match status" value="1"/>
</dbReference>
<keyword evidence="3 15" id="KW-1003">Cell membrane</keyword>
<dbReference type="SUPFAM" id="SSF52540">
    <property type="entry name" value="P-loop containing nucleoside triphosphate hydrolases"/>
    <property type="match status" value="1"/>
</dbReference>
<evidence type="ECO:0000256" key="10">
    <source>
        <dbReference type="ARBA" id="ARBA00022840"/>
    </source>
</evidence>
<dbReference type="GO" id="GO:0006508">
    <property type="term" value="P:proteolysis"/>
    <property type="evidence" value="ECO:0007669"/>
    <property type="project" value="UniProtKB-KW"/>
</dbReference>
<evidence type="ECO:0000256" key="14">
    <source>
        <dbReference type="ARBA" id="ARBA00061570"/>
    </source>
</evidence>
<keyword evidence="4 15" id="KW-0645">Protease</keyword>
<evidence type="ECO:0000256" key="13">
    <source>
        <dbReference type="ARBA" id="ARBA00023136"/>
    </source>
</evidence>
<dbReference type="Pfam" id="PF01434">
    <property type="entry name" value="Peptidase_M41"/>
    <property type="match status" value="1"/>
</dbReference>
<dbReference type="NCBIfam" id="TIGR01241">
    <property type="entry name" value="FtsH_fam"/>
    <property type="match status" value="1"/>
</dbReference>
<keyword evidence="13 15" id="KW-0472">Membrane</keyword>
<comment type="similarity">
    <text evidence="14 15">In the central section; belongs to the AAA ATPase family.</text>
</comment>
<feature type="transmembrane region" description="Helical" evidence="15">
    <location>
        <begin position="140"/>
        <end position="158"/>
    </location>
</feature>
<dbReference type="GO" id="GO:0016887">
    <property type="term" value="F:ATP hydrolysis activity"/>
    <property type="evidence" value="ECO:0007669"/>
    <property type="project" value="UniProtKB-UniRule"/>
</dbReference>
<feature type="binding site" evidence="15">
    <location>
        <position position="531"/>
    </location>
    <ligand>
        <name>Zn(2+)</name>
        <dbReference type="ChEBI" id="CHEBI:29105"/>
        <note>catalytic</note>
    </ligand>
</feature>
<evidence type="ECO:0000256" key="16">
    <source>
        <dbReference type="SAM" id="MobiDB-lite"/>
    </source>
</evidence>
<dbReference type="InterPro" id="IPR037219">
    <property type="entry name" value="Peptidase_M41-like"/>
</dbReference>
<keyword evidence="12 15" id="KW-0482">Metalloprotease</keyword>
<name>A0A2T8FE75_9ACTN</name>
<evidence type="ECO:0000256" key="15">
    <source>
        <dbReference type="HAMAP-Rule" id="MF_01458"/>
    </source>
</evidence>
<dbReference type="FunFam" id="3.40.50.300:FF:000001">
    <property type="entry name" value="ATP-dependent zinc metalloprotease FtsH"/>
    <property type="match status" value="1"/>
</dbReference>
<keyword evidence="7 15" id="KW-0547">Nucleotide-binding</keyword>
<dbReference type="Gene3D" id="1.20.58.760">
    <property type="entry name" value="Peptidase M41"/>
    <property type="match status" value="1"/>
</dbReference>
<keyword evidence="5 15" id="KW-0812">Transmembrane</keyword>
<protein>
    <recommendedName>
        <fullName evidence="15">ATP-dependent zinc metalloprotease FtsH</fullName>
        <ecNumber evidence="15">3.4.24.-</ecNumber>
    </recommendedName>
</protein>
<keyword evidence="10 15" id="KW-0067">ATP-binding</keyword>
<evidence type="ECO:0000313" key="19">
    <source>
        <dbReference type="Proteomes" id="UP000246018"/>
    </source>
</evidence>
<dbReference type="EMBL" id="QDGZ01000002">
    <property type="protein sequence ID" value="PVG83989.1"/>
    <property type="molecule type" value="Genomic_DNA"/>
</dbReference>
<feature type="region of interest" description="Disordered" evidence="16">
    <location>
        <begin position="1"/>
        <end position="36"/>
    </location>
</feature>
<evidence type="ECO:0000256" key="3">
    <source>
        <dbReference type="ARBA" id="ARBA00022475"/>
    </source>
</evidence>
<dbReference type="OrthoDB" id="9809379at2"/>
<dbReference type="FunFam" id="1.10.8.60:FF:000001">
    <property type="entry name" value="ATP-dependent zinc metalloprotease FtsH"/>
    <property type="match status" value="1"/>
</dbReference>
<evidence type="ECO:0000256" key="9">
    <source>
        <dbReference type="ARBA" id="ARBA00022833"/>
    </source>
</evidence>
<evidence type="ECO:0000256" key="6">
    <source>
        <dbReference type="ARBA" id="ARBA00022723"/>
    </source>
</evidence>
<feature type="binding site" evidence="15">
    <location>
        <position position="459"/>
    </location>
    <ligand>
        <name>Zn(2+)</name>
        <dbReference type="ChEBI" id="CHEBI:29105"/>
        <note>catalytic</note>
    </ligand>
</feature>
<dbReference type="GO" id="GO:0004222">
    <property type="term" value="F:metalloendopeptidase activity"/>
    <property type="evidence" value="ECO:0007669"/>
    <property type="project" value="InterPro"/>
</dbReference>
<feature type="binding site" evidence="15">
    <location>
        <position position="455"/>
    </location>
    <ligand>
        <name>Zn(2+)</name>
        <dbReference type="ChEBI" id="CHEBI:29105"/>
        <note>catalytic</note>
    </ligand>
</feature>
<feature type="transmembrane region" description="Helical" evidence="15">
    <location>
        <begin position="42"/>
        <end position="61"/>
    </location>
</feature>
<dbReference type="Proteomes" id="UP000246018">
    <property type="component" value="Unassembled WGS sequence"/>
</dbReference>
<dbReference type="InterPro" id="IPR000642">
    <property type="entry name" value="Peptidase_M41"/>
</dbReference>
<dbReference type="HAMAP" id="MF_01458">
    <property type="entry name" value="FtsH"/>
    <property type="match status" value="1"/>
</dbReference>
<proteinExistence type="inferred from homology"/>
<dbReference type="Pfam" id="PF00004">
    <property type="entry name" value="AAA"/>
    <property type="match status" value="1"/>
</dbReference>
<dbReference type="InterPro" id="IPR027417">
    <property type="entry name" value="P-loop_NTPase"/>
</dbReference>
<keyword evidence="19" id="KW-1185">Reference proteome</keyword>
<dbReference type="Gene3D" id="3.40.50.300">
    <property type="entry name" value="P-loop containing nucleotide triphosphate hydrolases"/>
    <property type="match status" value="1"/>
</dbReference>
<dbReference type="Pfam" id="PF06480">
    <property type="entry name" value="FtsH_ext"/>
    <property type="match status" value="1"/>
</dbReference>
<dbReference type="GO" id="GO:0030163">
    <property type="term" value="P:protein catabolic process"/>
    <property type="evidence" value="ECO:0007669"/>
    <property type="project" value="UniProtKB-UniRule"/>
</dbReference>
<dbReference type="GO" id="GO:0008270">
    <property type="term" value="F:zinc ion binding"/>
    <property type="evidence" value="ECO:0007669"/>
    <property type="project" value="UniProtKB-UniRule"/>
</dbReference>
<evidence type="ECO:0000256" key="1">
    <source>
        <dbReference type="ARBA" id="ARBA00004370"/>
    </source>
</evidence>
<comment type="function">
    <text evidence="15">Acts as a processive, ATP-dependent zinc metallopeptidase for both cytoplasmic and membrane proteins. Plays a role in the quality control of integral membrane proteins.</text>
</comment>
<dbReference type="Gene3D" id="3.30.720.210">
    <property type="match status" value="1"/>
</dbReference>
<keyword evidence="9 15" id="KW-0862">Zinc</keyword>
<dbReference type="InterPro" id="IPR041569">
    <property type="entry name" value="AAA_lid_3"/>
</dbReference>